<accession>A0AAD7HVI9</accession>
<protein>
    <submittedName>
        <fullName evidence="2">Uncharacterized protein</fullName>
    </submittedName>
</protein>
<feature type="compositionally biased region" description="Polar residues" evidence="1">
    <location>
        <begin position="100"/>
        <end position="110"/>
    </location>
</feature>
<dbReference type="EMBL" id="JARKIB010000166">
    <property type="protein sequence ID" value="KAJ7729309.1"/>
    <property type="molecule type" value="Genomic_DNA"/>
</dbReference>
<feature type="region of interest" description="Disordered" evidence="1">
    <location>
        <begin position="225"/>
        <end position="266"/>
    </location>
</feature>
<sequence length="266" mass="28632">MRASATRRRGGATPPSSPVSHQPTKNAQRERHLARIPTSTRMPCVGENAGIHVHPRPCAPRGKTPSTKMLIHLRAPPPVENTSTPQGEGNNDAHGLDRLPTTTFRRSSPSMRAHTDGHHLPTASTDPPRHPACSQNKEGPQSHEAPPCRPRSPLTRGATATTPDGEEYALPTHDARHATLKYSPCAASASGPEGRRPTYTYTTRPPSWPWAATDYVSLRLGDTPTREHVHRVGPGSIPTGSYAHAPLSFPPPTEKDKGKKANANAP</sequence>
<dbReference type="Proteomes" id="UP001215598">
    <property type="component" value="Unassembled WGS sequence"/>
</dbReference>
<proteinExistence type="predicted"/>
<feature type="compositionally biased region" description="Polar residues" evidence="1">
    <location>
        <begin position="80"/>
        <end position="89"/>
    </location>
</feature>
<organism evidence="2 3">
    <name type="scientific">Mycena metata</name>
    <dbReference type="NCBI Taxonomy" id="1033252"/>
    <lineage>
        <taxon>Eukaryota</taxon>
        <taxon>Fungi</taxon>
        <taxon>Dikarya</taxon>
        <taxon>Basidiomycota</taxon>
        <taxon>Agaricomycotina</taxon>
        <taxon>Agaricomycetes</taxon>
        <taxon>Agaricomycetidae</taxon>
        <taxon>Agaricales</taxon>
        <taxon>Marasmiineae</taxon>
        <taxon>Mycenaceae</taxon>
        <taxon>Mycena</taxon>
    </lineage>
</organism>
<evidence type="ECO:0000313" key="2">
    <source>
        <dbReference type="EMBL" id="KAJ7729309.1"/>
    </source>
</evidence>
<keyword evidence="3" id="KW-1185">Reference proteome</keyword>
<feature type="compositionally biased region" description="Basic residues" evidence="1">
    <location>
        <begin position="1"/>
        <end position="10"/>
    </location>
</feature>
<name>A0AAD7HVI9_9AGAR</name>
<evidence type="ECO:0000313" key="3">
    <source>
        <dbReference type="Proteomes" id="UP001215598"/>
    </source>
</evidence>
<comment type="caution">
    <text evidence="2">The sequence shown here is derived from an EMBL/GenBank/DDBJ whole genome shotgun (WGS) entry which is preliminary data.</text>
</comment>
<evidence type="ECO:0000256" key="1">
    <source>
        <dbReference type="SAM" id="MobiDB-lite"/>
    </source>
</evidence>
<dbReference type="AlphaFoldDB" id="A0AAD7HVI9"/>
<feature type="region of interest" description="Disordered" evidence="1">
    <location>
        <begin position="1"/>
        <end position="206"/>
    </location>
</feature>
<gene>
    <name evidence="2" type="ORF">B0H16DRAFT_1586974</name>
</gene>
<reference evidence="2" key="1">
    <citation type="submission" date="2023-03" db="EMBL/GenBank/DDBJ databases">
        <title>Massive genome expansion in bonnet fungi (Mycena s.s.) driven by repeated elements and novel gene families across ecological guilds.</title>
        <authorList>
            <consortium name="Lawrence Berkeley National Laboratory"/>
            <person name="Harder C.B."/>
            <person name="Miyauchi S."/>
            <person name="Viragh M."/>
            <person name="Kuo A."/>
            <person name="Thoen E."/>
            <person name="Andreopoulos B."/>
            <person name="Lu D."/>
            <person name="Skrede I."/>
            <person name="Drula E."/>
            <person name="Henrissat B."/>
            <person name="Morin E."/>
            <person name="Kohler A."/>
            <person name="Barry K."/>
            <person name="LaButti K."/>
            <person name="Morin E."/>
            <person name="Salamov A."/>
            <person name="Lipzen A."/>
            <person name="Mereny Z."/>
            <person name="Hegedus B."/>
            <person name="Baldrian P."/>
            <person name="Stursova M."/>
            <person name="Weitz H."/>
            <person name="Taylor A."/>
            <person name="Grigoriev I.V."/>
            <person name="Nagy L.G."/>
            <person name="Martin F."/>
            <person name="Kauserud H."/>
        </authorList>
    </citation>
    <scope>NUCLEOTIDE SEQUENCE</scope>
    <source>
        <strain evidence="2">CBHHK182m</strain>
    </source>
</reference>